<sequence>MENKQIQFIEAYNPSNGIRIYALGDMIFNSKVGGFRDITIPCVKHTDLVLDENEDKIFTAIGTEIIPFYDTKYLERKRKAELDNKQRLVGSTKLQMRWG</sequence>
<organism evidence="1 2">
    <name type="scientific">Anaerosolibacter carboniphilus</name>
    <dbReference type="NCBI Taxonomy" id="1417629"/>
    <lineage>
        <taxon>Bacteria</taxon>
        <taxon>Bacillati</taxon>
        <taxon>Bacillota</taxon>
        <taxon>Clostridia</taxon>
        <taxon>Peptostreptococcales</taxon>
        <taxon>Thermotaleaceae</taxon>
        <taxon>Anaerosolibacter</taxon>
    </lineage>
</organism>
<name>A0A841KNB4_9FIRM</name>
<dbReference type="Proteomes" id="UP000579281">
    <property type="component" value="Unassembled WGS sequence"/>
</dbReference>
<evidence type="ECO:0000313" key="2">
    <source>
        <dbReference type="Proteomes" id="UP000579281"/>
    </source>
</evidence>
<reference evidence="1 2" key="1">
    <citation type="submission" date="2020-08" db="EMBL/GenBank/DDBJ databases">
        <title>Genomic Encyclopedia of Type Strains, Phase IV (KMG-IV): sequencing the most valuable type-strain genomes for metagenomic binning, comparative biology and taxonomic classification.</title>
        <authorList>
            <person name="Goeker M."/>
        </authorList>
    </citation>
    <scope>NUCLEOTIDE SEQUENCE [LARGE SCALE GENOMIC DNA]</scope>
    <source>
        <strain evidence="1 2">DSM 103526</strain>
    </source>
</reference>
<dbReference type="RefSeq" id="WP_184308466.1">
    <property type="nucleotide sequence ID" value="NZ_JACHEN010000004.1"/>
</dbReference>
<protein>
    <submittedName>
        <fullName evidence="1">Uncharacterized protein</fullName>
    </submittedName>
</protein>
<accession>A0A841KNB4</accession>
<proteinExistence type="predicted"/>
<gene>
    <name evidence="1" type="ORF">HNQ80_000856</name>
</gene>
<evidence type="ECO:0000313" key="1">
    <source>
        <dbReference type="EMBL" id="MBB6214771.1"/>
    </source>
</evidence>
<comment type="caution">
    <text evidence="1">The sequence shown here is derived from an EMBL/GenBank/DDBJ whole genome shotgun (WGS) entry which is preliminary data.</text>
</comment>
<dbReference type="AlphaFoldDB" id="A0A841KNB4"/>
<dbReference type="EMBL" id="JACHEN010000004">
    <property type="protein sequence ID" value="MBB6214771.1"/>
    <property type="molecule type" value="Genomic_DNA"/>
</dbReference>
<keyword evidence="2" id="KW-1185">Reference proteome</keyword>